<dbReference type="Proteomes" id="UP000806378">
    <property type="component" value="Unassembled WGS sequence"/>
</dbReference>
<evidence type="ECO:0000313" key="8">
    <source>
        <dbReference type="Proteomes" id="UP000806378"/>
    </source>
</evidence>
<dbReference type="Gene3D" id="3.90.1410.10">
    <property type="entry name" value="set domain protein methyltransferase, domain 1"/>
    <property type="match status" value="1"/>
</dbReference>
<feature type="region of interest" description="Disordered" evidence="4">
    <location>
        <begin position="346"/>
        <end position="372"/>
    </location>
</feature>
<dbReference type="SUPFAM" id="SSF81822">
    <property type="entry name" value="RuBisCo LSMT C-terminal, substrate-binding domain"/>
    <property type="match status" value="1"/>
</dbReference>
<comment type="caution">
    <text evidence="7">The sequence shown here is derived from an EMBL/GenBank/DDBJ whole genome shotgun (WGS) entry which is preliminary data.</text>
</comment>
<keyword evidence="2" id="KW-0808">Transferase</keyword>
<keyword evidence="1" id="KW-0489">Methyltransferase</keyword>
<evidence type="ECO:0000256" key="2">
    <source>
        <dbReference type="ARBA" id="ARBA00022679"/>
    </source>
</evidence>
<dbReference type="GO" id="GO:0016279">
    <property type="term" value="F:protein-lysine N-methyltransferase activity"/>
    <property type="evidence" value="ECO:0007669"/>
    <property type="project" value="TreeGrafter"/>
</dbReference>
<accession>A0A8T0CGY0</accession>
<feature type="compositionally biased region" description="Acidic residues" evidence="4">
    <location>
        <begin position="91"/>
        <end position="109"/>
    </location>
</feature>
<evidence type="ECO:0000256" key="4">
    <source>
        <dbReference type="SAM" id="MobiDB-lite"/>
    </source>
</evidence>
<evidence type="ECO:0000313" key="7">
    <source>
        <dbReference type="EMBL" id="KAF7845992.1"/>
    </source>
</evidence>
<name>A0A8T0CGY0_CORYI</name>
<dbReference type="InterPro" id="IPR001214">
    <property type="entry name" value="SET_dom"/>
</dbReference>
<dbReference type="Pfam" id="PF09273">
    <property type="entry name" value="Rubis-subs-bind"/>
    <property type="match status" value="1"/>
</dbReference>
<dbReference type="AlphaFoldDB" id="A0A8T0CGY0"/>
<protein>
    <recommendedName>
        <fullName evidence="9">SET domain-containing protein</fullName>
    </recommendedName>
</protein>
<dbReference type="InterPro" id="IPR015353">
    <property type="entry name" value="Rubisco_LSMT_subst-bd"/>
</dbReference>
<dbReference type="PANTHER" id="PTHR13271">
    <property type="entry name" value="UNCHARACTERIZED PUTATIVE METHYLTRANSFERASE"/>
    <property type="match status" value="1"/>
</dbReference>
<keyword evidence="8" id="KW-1185">Reference proteome</keyword>
<reference evidence="7" key="1">
    <citation type="submission" date="2020-05" db="EMBL/GenBank/DDBJ databases">
        <title>WGS assembly of Corymbia citriodora subspecies variegata.</title>
        <authorList>
            <person name="Barry K."/>
            <person name="Hundley H."/>
            <person name="Shu S."/>
            <person name="Jenkins J."/>
            <person name="Grimwood J."/>
            <person name="Baten A."/>
        </authorList>
    </citation>
    <scope>NUCLEOTIDE SEQUENCE</scope>
    <source>
        <strain evidence="7">CV2-018</strain>
    </source>
</reference>
<dbReference type="SUPFAM" id="SSF82199">
    <property type="entry name" value="SET domain"/>
    <property type="match status" value="1"/>
</dbReference>
<feature type="region of interest" description="Disordered" evidence="4">
    <location>
        <begin position="91"/>
        <end position="110"/>
    </location>
</feature>
<dbReference type="GO" id="GO:0005634">
    <property type="term" value="C:nucleus"/>
    <property type="evidence" value="ECO:0007669"/>
    <property type="project" value="TreeGrafter"/>
</dbReference>
<dbReference type="OrthoDB" id="341421at2759"/>
<feature type="domain" description="Rubisco LSMT substrate-binding" evidence="6">
    <location>
        <begin position="257"/>
        <end position="328"/>
    </location>
</feature>
<feature type="domain" description="SET" evidence="5">
    <location>
        <begin position="52"/>
        <end position="163"/>
    </location>
</feature>
<evidence type="ECO:0000256" key="1">
    <source>
        <dbReference type="ARBA" id="ARBA00022603"/>
    </source>
</evidence>
<dbReference type="InterPro" id="IPR036464">
    <property type="entry name" value="Rubisco_LSMT_subst-bd_sf"/>
</dbReference>
<dbReference type="Gene3D" id="3.90.1420.10">
    <property type="entry name" value="Rubisco LSMT, substrate-binding domain"/>
    <property type="match status" value="1"/>
</dbReference>
<keyword evidence="3" id="KW-0949">S-adenosyl-L-methionine</keyword>
<gene>
    <name evidence="7" type="ORF">BT93_L5690</name>
</gene>
<dbReference type="Gramene" id="rna-gnl|WGS:JABURB|Cocit.L5690.1">
    <property type="protein sequence ID" value="cds-KAF7845992.1"/>
    <property type="gene ID" value="gene-BT93_L5690"/>
</dbReference>
<dbReference type="GO" id="GO:0032259">
    <property type="term" value="P:methylation"/>
    <property type="evidence" value="ECO:0007669"/>
    <property type="project" value="UniProtKB-KW"/>
</dbReference>
<dbReference type="Pfam" id="PF00856">
    <property type="entry name" value="SET"/>
    <property type="match status" value="1"/>
</dbReference>
<evidence type="ECO:0000259" key="5">
    <source>
        <dbReference type="Pfam" id="PF00856"/>
    </source>
</evidence>
<evidence type="ECO:0000256" key="3">
    <source>
        <dbReference type="ARBA" id="ARBA00022691"/>
    </source>
</evidence>
<dbReference type="InterPro" id="IPR046341">
    <property type="entry name" value="SET_dom_sf"/>
</dbReference>
<proteinExistence type="predicted"/>
<organism evidence="7 8">
    <name type="scientific">Corymbia citriodora subsp. variegata</name>
    <dbReference type="NCBI Taxonomy" id="360336"/>
    <lineage>
        <taxon>Eukaryota</taxon>
        <taxon>Viridiplantae</taxon>
        <taxon>Streptophyta</taxon>
        <taxon>Embryophyta</taxon>
        <taxon>Tracheophyta</taxon>
        <taxon>Spermatophyta</taxon>
        <taxon>Magnoliopsida</taxon>
        <taxon>eudicotyledons</taxon>
        <taxon>Gunneridae</taxon>
        <taxon>Pentapetalae</taxon>
        <taxon>rosids</taxon>
        <taxon>malvids</taxon>
        <taxon>Myrtales</taxon>
        <taxon>Myrtaceae</taxon>
        <taxon>Myrtoideae</taxon>
        <taxon>Eucalypteae</taxon>
        <taxon>Corymbia</taxon>
    </lineage>
</organism>
<dbReference type="InterPro" id="IPR050600">
    <property type="entry name" value="SETD3_SETD6_MTase"/>
</dbReference>
<evidence type="ECO:0000259" key="6">
    <source>
        <dbReference type="Pfam" id="PF09273"/>
    </source>
</evidence>
<sequence length="372" mass="43116">MQVLPSFESVEFNTLMFWSESELTELQASHVRQRIGREKADKDFRRFVIPFIRDNEAIFRMNDSNRMSDEEIMRLSHVVATTISAYAFDLEKEEEDESSEDEEGEDGWVEDIPQPHIMGMVPFADLLNSDAEFNAHLAHLSDRLEMTSLRDIKAGEEILNYYGPNPNGDLLRRYGYTSPKHSRYDVVEFEWGNVKDICSIRLGELGFDDEVDFIVKSYGLFDDEEVFTLERDFEGPDDTGLFRAEAKFTRCPDPLANILQEAVHSTMSRPIEDERKVKEMILRLFRDLLAVRIAEYPTTKAEDEQLLPQSSGRLRMAIQVRLGEKALLYEAFKWTLEKLKKYEPPVVPAQANGHRTTGQSSNSNRQKRQRLR</sequence>
<dbReference type="PANTHER" id="PTHR13271:SF34">
    <property type="entry name" value="N-LYSINE METHYLTRANSFERASE SETD6"/>
    <property type="match status" value="1"/>
</dbReference>
<dbReference type="EMBL" id="MU096689">
    <property type="protein sequence ID" value="KAF7845992.1"/>
    <property type="molecule type" value="Genomic_DNA"/>
</dbReference>
<feature type="compositionally biased region" description="Polar residues" evidence="4">
    <location>
        <begin position="353"/>
        <end position="364"/>
    </location>
</feature>
<evidence type="ECO:0008006" key="9">
    <source>
        <dbReference type="Google" id="ProtNLM"/>
    </source>
</evidence>